<dbReference type="GO" id="GO:0009536">
    <property type="term" value="C:plastid"/>
    <property type="evidence" value="ECO:0007669"/>
    <property type="project" value="UniProtKB-SubCell"/>
</dbReference>
<evidence type="ECO:0000256" key="2">
    <source>
        <dbReference type="ARBA" id="ARBA00009068"/>
    </source>
</evidence>
<protein>
    <recommendedName>
        <fullName evidence="3">Uncharacterized protein ycf35</fullName>
    </recommendedName>
</protein>
<dbReference type="PANTHER" id="PTHR39638:SF2">
    <property type="entry name" value="YCF35"/>
    <property type="match status" value="1"/>
</dbReference>
<dbReference type="RefSeq" id="YP_009314841.1">
    <property type="nucleotide sequence ID" value="NC_031664.1"/>
</dbReference>
<comment type="subcellular location">
    <subcellularLocation>
        <location evidence="1">Plastid</location>
    </subcellularLocation>
</comment>
<comment type="similarity">
    <text evidence="2">Belongs to the ycf35 family.</text>
</comment>
<keyword evidence="5" id="KW-0150">Chloroplast</keyword>
<evidence type="ECO:0000256" key="4">
    <source>
        <dbReference type="ARBA" id="ARBA00022640"/>
    </source>
</evidence>
<dbReference type="InterPro" id="IPR009666">
    <property type="entry name" value="Uncharacterised_Ycf35"/>
</dbReference>
<sequence>MSHLSKIKTCIMDEQILISTLKELKLEHTIIEDKRHTRPIIDISKKSTRSTSSIHFAWDGEQYELLADSDTWIEKQFTESLVERINQKYALNIIVDESAKHGFSYNNNKTLQDGSIQIVLEKWS</sequence>
<dbReference type="GeneID" id="30001222"/>
<geneLocation type="chloroplast" evidence="5"/>
<dbReference type="Pfam" id="PF06868">
    <property type="entry name" value="DUF1257"/>
    <property type="match status" value="1"/>
</dbReference>
<evidence type="ECO:0000256" key="3">
    <source>
        <dbReference type="ARBA" id="ARBA00021585"/>
    </source>
</evidence>
<proteinExistence type="inferred from homology"/>
<dbReference type="EMBL" id="LT622873">
    <property type="protein sequence ID" value="SCW23296.1"/>
    <property type="molecule type" value="Genomic_DNA"/>
</dbReference>
<keyword evidence="4 5" id="KW-0934">Plastid</keyword>
<dbReference type="PANTHER" id="PTHR39638">
    <property type="entry name" value="YCF35"/>
    <property type="match status" value="1"/>
</dbReference>
<evidence type="ECO:0000313" key="5">
    <source>
        <dbReference type="EMBL" id="SCW23296.1"/>
    </source>
</evidence>
<organism evidence="5">
    <name type="scientific">Scinaia undulata</name>
    <dbReference type="NCBI Taxonomy" id="1884664"/>
    <lineage>
        <taxon>Eukaryota</taxon>
        <taxon>Rhodophyta</taxon>
        <taxon>Florideophyceae</taxon>
        <taxon>Nemaliophycidae</taxon>
        <taxon>Nemaliales</taxon>
        <taxon>Scinaiaceae</taxon>
        <taxon>Scinaia</taxon>
    </lineage>
</organism>
<reference evidence="5" key="1">
    <citation type="submission" date="2016-10" db="EMBL/GenBank/DDBJ databases">
        <title>Chloroplast genomes as a tool to resolve red algal phylogenies: a case study in the Nemaliales.</title>
        <authorList>
            <person name="Costa J.F."/>
            <person name="Lin S.M."/>
            <person name="Macaya E.C."/>
            <person name="Fernandez-Garcia C."/>
            <person name="Verbruggen H."/>
        </authorList>
    </citation>
    <scope>NUCLEOTIDE SEQUENCE</scope>
    <source>
        <strain evidence="5">J.0081</strain>
    </source>
</reference>
<name>A0A1G4NXR6_9FLOR</name>
<dbReference type="AlphaFoldDB" id="A0A1G4NXR6"/>
<evidence type="ECO:0000256" key="1">
    <source>
        <dbReference type="ARBA" id="ARBA00004474"/>
    </source>
</evidence>
<gene>
    <name evidence="5" type="primary">ycf35</name>
    <name evidence="5" type="ORF">J0081_14</name>
</gene>
<reference evidence="5" key="2">
    <citation type="submission" date="2016-10" db="EMBL/GenBank/DDBJ databases">
        <authorList>
            <person name="de Groot N.N."/>
        </authorList>
    </citation>
    <scope>NUCLEOTIDE SEQUENCE</scope>
    <source>
        <strain evidence="5">J.0081</strain>
    </source>
</reference>
<accession>A0A1G4NXR6</accession>